<dbReference type="GeneID" id="89454345"/>
<dbReference type="Pfam" id="PF22013">
    <property type="entry name" value="PG_1098_Fer"/>
    <property type="match status" value="1"/>
</dbReference>
<dbReference type="Proteomes" id="UP000002297">
    <property type="component" value="Chromosome"/>
</dbReference>
<evidence type="ECO:0000259" key="2">
    <source>
        <dbReference type="Pfam" id="PF22013"/>
    </source>
</evidence>
<evidence type="ECO:0000259" key="1">
    <source>
        <dbReference type="Pfam" id="PF18096"/>
    </source>
</evidence>
<dbReference type="eggNOG" id="COG2265">
    <property type="taxonomic scope" value="Bacteria"/>
</dbReference>
<feature type="domain" description="PG-1098 ferredoxin-like" evidence="2">
    <location>
        <begin position="282"/>
        <end position="323"/>
    </location>
</feature>
<evidence type="ECO:0000313" key="3">
    <source>
        <dbReference type="EMBL" id="EAP86992.1"/>
    </source>
</evidence>
<dbReference type="AlphaFoldDB" id="A3UB06"/>
<dbReference type="Pfam" id="PF18096">
    <property type="entry name" value="Thump_like"/>
    <property type="match status" value="1"/>
</dbReference>
<evidence type="ECO:0000313" key="4">
    <source>
        <dbReference type="Proteomes" id="UP000002297"/>
    </source>
</evidence>
<feature type="domain" description="THUMP-like" evidence="1">
    <location>
        <begin position="325"/>
        <end position="395"/>
    </location>
</feature>
<sequence>MSYLNLALLNAEVVNYLKDNASLSAANIVLKGSPFKNITAQELAQQHTGILKSKDKLSLWHSTKGILFPPKVNIEQTSSSKTARYKASLISGKTIIDITGGLGIDDYYFSKVFDTVTHCELNVSLSALAAHNSNVLGAHNITFKVGDGISILKQESTKFDWVYSDPSRRDDTGGKVFKLSDCEPNIPKHLDVLLEKGKRILLKTSPLLDITAGLRELKSVSEIHIVAINNDVKELLWIIDQEHNSPTEIITVNFKADYKEEFKAKLTYESLAQVNYSKALSYLYEPNSALMKSGLFNTISEQYSLFKLHQNSHLYTSERLIDFSGRRFKILETLPFHKKSLKRVFKNTKANITTRNFPLTVSQLKSALQIKDGGTTYLFFTTQNQSDKVVLVCEKI</sequence>
<dbReference type="Pfam" id="PF09445">
    <property type="entry name" value="Methyltransf_15"/>
    <property type="match status" value="1"/>
</dbReference>
<dbReference type="GO" id="GO:0036261">
    <property type="term" value="P:7-methylguanosine cap hypermethylation"/>
    <property type="evidence" value="ECO:0007669"/>
    <property type="project" value="InterPro"/>
</dbReference>
<name>A3UB06_CROAH</name>
<protein>
    <submittedName>
        <fullName evidence="3">Uncharacterized protein</fullName>
    </submittedName>
</protein>
<organism evidence="3 4">
    <name type="scientific">Croceibacter atlanticus (strain ATCC BAA-628 / JCM 21780 / CIP 108009 / IAM 15332 / KCTC 12090 / HTCC2559)</name>
    <dbReference type="NCBI Taxonomy" id="216432"/>
    <lineage>
        <taxon>Bacteria</taxon>
        <taxon>Pseudomonadati</taxon>
        <taxon>Bacteroidota</taxon>
        <taxon>Flavobacteriia</taxon>
        <taxon>Flavobacteriales</taxon>
        <taxon>Flavobacteriaceae</taxon>
        <taxon>Croceibacter</taxon>
    </lineage>
</organism>
<dbReference type="SUPFAM" id="SSF53335">
    <property type="entry name" value="S-adenosyl-L-methionine-dependent methyltransferases"/>
    <property type="match status" value="1"/>
</dbReference>
<dbReference type="InterPro" id="IPR029063">
    <property type="entry name" value="SAM-dependent_MTases_sf"/>
</dbReference>
<dbReference type="Gene3D" id="1.10.10.1110">
    <property type="entry name" value="Methyltransferase PG1098, N-terminal domain"/>
    <property type="match status" value="1"/>
</dbReference>
<gene>
    <name evidence="3" type="ordered locus">CA2559_13168</name>
</gene>
<dbReference type="InterPro" id="IPR019012">
    <property type="entry name" value="RNA_cap_Gua-N2-MeTrfase"/>
</dbReference>
<dbReference type="RefSeq" id="WP_013188373.1">
    <property type="nucleotide sequence ID" value="NC_014230.1"/>
</dbReference>
<dbReference type="Gene3D" id="3.40.50.150">
    <property type="entry name" value="Vaccinia Virus protein VP39"/>
    <property type="match status" value="1"/>
</dbReference>
<dbReference type="GO" id="GO:0008168">
    <property type="term" value="F:methyltransferase activity"/>
    <property type="evidence" value="ECO:0007669"/>
    <property type="project" value="InterPro"/>
</dbReference>
<accession>A3UB06</accession>
<dbReference type="OrthoDB" id="1000417at2"/>
<dbReference type="EMBL" id="CP002046">
    <property type="protein sequence ID" value="EAP86992.1"/>
    <property type="molecule type" value="Genomic_DNA"/>
</dbReference>
<dbReference type="InterPro" id="IPR054168">
    <property type="entry name" value="PG_1098_Fer"/>
</dbReference>
<dbReference type="HOGENOM" id="CLU_038123_0_0_10"/>
<dbReference type="InterPro" id="IPR041497">
    <property type="entry name" value="Thump-like"/>
</dbReference>
<reference evidence="3 4" key="1">
    <citation type="journal article" date="2010" name="J. Bacteriol.">
        <title>The complete genome sequence of Croceibacter atlanticus HTCC2559T.</title>
        <authorList>
            <person name="Oh H.M."/>
            <person name="Kang I."/>
            <person name="Ferriera S."/>
            <person name="Giovannoni S.J."/>
            <person name="Cho J.C."/>
        </authorList>
    </citation>
    <scope>NUCLEOTIDE SEQUENCE [LARGE SCALE GENOMIC DNA]</scope>
    <source>
        <strain evidence="4">ATCC BAA-628 / HTCC2559 / KCTC 12090</strain>
    </source>
</reference>
<proteinExistence type="predicted"/>
<dbReference type="STRING" id="216432.CA2559_13168"/>
<dbReference type="KEGG" id="cat:CA2559_13168"/>
<keyword evidence="4" id="KW-1185">Reference proteome</keyword>
<dbReference type="CDD" id="cd02440">
    <property type="entry name" value="AdoMet_MTases"/>
    <property type="match status" value="1"/>
</dbReference>